<dbReference type="EMBL" id="JBBWUH010000008">
    <property type="protein sequence ID" value="KAK8159612.1"/>
    <property type="molecule type" value="Genomic_DNA"/>
</dbReference>
<accession>A0ABR1XLA7</accession>
<feature type="region of interest" description="Disordered" evidence="1">
    <location>
        <begin position="1"/>
        <end position="28"/>
    </location>
</feature>
<proteinExistence type="predicted"/>
<comment type="caution">
    <text evidence="2">The sequence shown here is derived from an EMBL/GenBank/DDBJ whole genome shotgun (WGS) entry which is preliminary data.</text>
</comment>
<protein>
    <submittedName>
        <fullName evidence="2">Uncharacterized protein</fullName>
    </submittedName>
</protein>
<feature type="compositionally biased region" description="Basic residues" evidence="1">
    <location>
        <begin position="244"/>
        <end position="255"/>
    </location>
</feature>
<sequence>MPPLPDGTANEPTNSPHIAETKSERRQRRYDERIRKRWERGTERMIRFYEKTAREVQSWYARMILMEDNQRHTERHVLEASKYIKRPNAKKSRRRKKKKWISYAKSTLKEQELHICRTREGLDLILPPLRRIMEEVMQDSSQEDPGDRGDRFKRIHYVTQESGLQEMLALVAEINDGGRPMFGSLDDFGSCPLQVLKRNFFSIGKSVGKESKSLLVHYRSGKASDYKISSIQSHEKMTQGLSRRPFRPLQKKVSD</sequence>
<organism evidence="2 3">
    <name type="scientific">Phyllosticta citrichinensis</name>
    <dbReference type="NCBI Taxonomy" id="1130410"/>
    <lineage>
        <taxon>Eukaryota</taxon>
        <taxon>Fungi</taxon>
        <taxon>Dikarya</taxon>
        <taxon>Ascomycota</taxon>
        <taxon>Pezizomycotina</taxon>
        <taxon>Dothideomycetes</taxon>
        <taxon>Dothideomycetes incertae sedis</taxon>
        <taxon>Botryosphaeriales</taxon>
        <taxon>Phyllostictaceae</taxon>
        <taxon>Phyllosticta</taxon>
    </lineage>
</organism>
<feature type="compositionally biased region" description="Basic and acidic residues" evidence="1">
    <location>
        <begin position="19"/>
        <end position="28"/>
    </location>
</feature>
<evidence type="ECO:0000313" key="3">
    <source>
        <dbReference type="Proteomes" id="UP001456524"/>
    </source>
</evidence>
<reference evidence="2 3" key="1">
    <citation type="journal article" date="2022" name="G3 (Bethesda)">
        <title>Enemy or ally: a genomic approach to elucidate the lifestyle of Phyllosticta citrichinaensis.</title>
        <authorList>
            <person name="Buijs V.A."/>
            <person name="Groenewald J.Z."/>
            <person name="Haridas S."/>
            <person name="LaButti K.M."/>
            <person name="Lipzen A."/>
            <person name="Martin F.M."/>
            <person name="Barry K."/>
            <person name="Grigoriev I.V."/>
            <person name="Crous P.W."/>
            <person name="Seidl M.F."/>
        </authorList>
    </citation>
    <scope>NUCLEOTIDE SEQUENCE [LARGE SCALE GENOMIC DNA]</scope>
    <source>
        <strain evidence="2 3">CBS 129764</strain>
    </source>
</reference>
<gene>
    <name evidence="2" type="ORF">IWX90DRAFT_305180</name>
</gene>
<keyword evidence="3" id="KW-1185">Reference proteome</keyword>
<name>A0ABR1XLA7_9PEZI</name>
<evidence type="ECO:0000256" key="1">
    <source>
        <dbReference type="SAM" id="MobiDB-lite"/>
    </source>
</evidence>
<feature type="region of interest" description="Disordered" evidence="1">
    <location>
        <begin position="229"/>
        <end position="255"/>
    </location>
</feature>
<evidence type="ECO:0000313" key="2">
    <source>
        <dbReference type="EMBL" id="KAK8159612.1"/>
    </source>
</evidence>
<dbReference type="Proteomes" id="UP001456524">
    <property type="component" value="Unassembled WGS sequence"/>
</dbReference>